<dbReference type="SUPFAM" id="SSF55277">
    <property type="entry name" value="GYF domain"/>
    <property type="match status" value="1"/>
</dbReference>
<gene>
    <name evidence="3" type="ORF">HETSPECPRED_006649</name>
</gene>
<feature type="compositionally biased region" description="Basic residues" evidence="1">
    <location>
        <begin position="316"/>
        <end position="332"/>
    </location>
</feature>
<reference evidence="3" key="1">
    <citation type="submission" date="2021-03" db="EMBL/GenBank/DDBJ databases">
        <authorList>
            <person name="Tagirdzhanova G."/>
        </authorList>
    </citation>
    <scope>NUCLEOTIDE SEQUENCE</scope>
</reference>
<feature type="compositionally biased region" description="Acidic residues" evidence="1">
    <location>
        <begin position="392"/>
        <end position="406"/>
    </location>
</feature>
<feature type="region of interest" description="Disordered" evidence="1">
    <location>
        <begin position="155"/>
        <end position="284"/>
    </location>
</feature>
<evidence type="ECO:0000256" key="1">
    <source>
        <dbReference type="SAM" id="MobiDB-lite"/>
    </source>
</evidence>
<keyword evidence="4" id="KW-1185">Reference proteome</keyword>
<accession>A0A8H3FUN4</accession>
<feature type="compositionally biased region" description="Basic and acidic residues" evidence="1">
    <location>
        <begin position="11"/>
        <end position="35"/>
    </location>
</feature>
<dbReference type="InterPro" id="IPR003169">
    <property type="entry name" value="GYF"/>
</dbReference>
<dbReference type="InterPro" id="IPR035445">
    <property type="entry name" value="GYF-like_dom_sf"/>
</dbReference>
<dbReference type="SMART" id="SM00444">
    <property type="entry name" value="GYF"/>
    <property type="match status" value="1"/>
</dbReference>
<organism evidence="3 4">
    <name type="scientific">Heterodermia speciosa</name>
    <dbReference type="NCBI Taxonomy" id="116794"/>
    <lineage>
        <taxon>Eukaryota</taxon>
        <taxon>Fungi</taxon>
        <taxon>Dikarya</taxon>
        <taxon>Ascomycota</taxon>
        <taxon>Pezizomycotina</taxon>
        <taxon>Lecanoromycetes</taxon>
        <taxon>OSLEUM clade</taxon>
        <taxon>Lecanoromycetidae</taxon>
        <taxon>Caliciales</taxon>
        <taxon>Physciaceae</taxon>
        <taxon>Heterodermia</taxon>
    </lineage>
</organism>
<dbReference type="PANTHER" id="PTHR13138:SF3">
    <property type="entry name" value="CD2 ANTIGEN CYTOPLASMIC TAIL-BINDING PROTEIN 2"/>
    <property type="match status" value="1"/>
</dbReference>
<evidence type="ECO:0000313" key="4">
    <source>
        <dbReference type="Proteomes" id="UP000664521"/>
    </source>
</evidence>
<evidence type="ECO:0000259" key="2">
    <source>
        <dbReference type="PROSITE" id="PS50829"/>
    </source>
</evidence>
<dbReference type="Gene3D" id="3.30.1490.40">
    <property type="match status" value="1"/>
</dbReference>
<dbReference type="InterPro" id="IPR039905">
    <property type="entry name" value="CD2BP2/Lin1"/>
</dbReference>
<feature type="domain" description="GYF" evidence="2">
    <location>
        <begin position="412"/>
        <end position="468"/>
    </location>
</feature>
<feature type="region of interest" description="Disordered" evidence="1">
    <location>
        <begin position="315"/>
        <end position="356"/>
    </location>
</feature>
<feature type="compositionally biased region" description="Acidic residues" evidence="1">
    <location>
        <begin position="338"/>
        <end position="347"/>
    </location>
</feature>
<feature type="region of interest" description="Disordered" evidence="1">
    <location>
        <begin position="1"/>
        <end position="143"/>
    </location>
</feature>
<dbReference type="PROSITE" id="PS50829">
    <property type="entry name" value="GYF"/>
    <property type="match status" value="1"/>
</dbReference>
<protein>
    <recommendedName>
        <fullName evidence="2">GYF domain-containing protein</fullName>
    </recommendedName>
</protein>
<proteinExistence type="predicted"/>
<dbReference type="AlphaFoldDB" id="A0A8H3FUN4"/>
<name>A0A8H3FUN4_9LECA</name>
<dbReference type="GO" id="GO:0005682">
    <property type="term" value="C:U5 snRNP"/>
    <property type="evidence" value="ECO:0007669"/>
    <property type="project" value="InterPro"/>
</dbReference>
<feature type="compositionally biased region" description="Basic and acidic residues" evidence="1">
    <location>
        <begin position="260"/>
        <end position="284"/>
    </location>
</feature>
<sequence length="468" mass="51890">MGPRQAPRPKRGGEEFARTHHLDDEGPSKKPRFDVRNPSALVPDAPEEDAILEADEIGKRGQQTKRNAVNIDGYESDSSNEGFEARAAAKTKEAEKNGRNGKAGTGSRDEEEADMFADLEEDLKDGDEDEELGAEGKKQKKNVRFLEIDEIEGQVAGSKGGGHVSADFSVGGKGGPNGIFQGKDKGHDSSSESDADDEERADVGDVDEELGAGAKKEHAPKLDAFNMKSEQEEGRFDAQGNFVRKAADPAAQHDSWLEGLSKKDMKKAKEAADKRDEERQQKAIEDDSVITSDILKDLIPHLERGETVLESLARLNKGHTKKKPKWQNKNKRNSVETMDVDQEAEDPAETRRKATVEAITNSATQLLTRGQTDIYEAEREVLMRQFRRETGEDWVDPPTEADGEEPDGPRALKQWEYRWSDARDGREAHGPYDSTMMVSWNDAGFFGEGVEFRRAGEGGEWSRSVDFT</sequence>
<comment type="caution">
    <text evidence="3">The sequence shown here is derived from an EMBL/GenBank/DDBJ whole genome shotgun (WGS) entry which is preliminary data.</text>
</comment>
<dbReference type="Pfam" id="PF02213">
    <property type="entry name" value="GYF"/>
    <property type="match status" value="1"/>
</dbReference>
<feature type="region of interest" description="Disordered" evidence="1">
    <location>
        <begin position="388"/>
        <end position="412"/>
    </location>
</feature>
<dbReference type="PANTHER" id="PTHR13138">
    <property type="entry name" value="PROTEIN LIN1"/>
    <property type="match status" value="1"/>
</dbReference>
<dbReference type="OrthoDB" id="331341at2759"/>
<feature type="compositionally biased region" description="Acidic residues" evidence="1">
    <location>
        <begin position="45"/>
        <end position="55"/>
    </location>
</feature>
<feature type="compositionally biased region" description="Acidic residues" evidence="1">
    <location>
        <begin position="109"/>
        <end position="133"/>
    </location>
</feature>
<dbReference type="Proteomes" id="UP000664521">
    <property type="component" value="Unassembled WGS sequence"/>
</dbReference>
<evidence type="ECO:0000313" key="3">
    <source>
        <dbReference type="EMBL" id="CAF9927696.1"/>
    </source>
</evidence>
<feature type="compositionally biased region" description="Acidic residues" evidence="1">
    <location>
        <begin position="191"/>
        <end position="210"/>
    </location>
</feature>
<dbReference type="EMBL" id="CAJPDS010000045">
    <property type="protein sequence ID" value="CAF9927696.1"/>
    <property type="molecule type" value="Genomic_DNA"/>
</dbReference>